<name>A0A2S2N7C3_SCHGA</name>
<keyword evidence="4" id="KW-0560">Oxidoreductase</keyword>
<sequence length="111" mass="12415">MTKHMKFGINETIKSLFPAMQLKEIQKYIPDIKQNDINKGPTGVRAQPLWANGTMAEDLVLDIASDDPSNLVKHRIMHCRSAPSPSATSSLPIGEVIVDKMFTKYPHLNNQ</sequence>
<evidence type="ECO:0000313" key="5">
    <source>
        <dbReference type="EMBL" id="MBY13123.1"/>
    </source>
</evidence>
<reference evidence="5" key="1">
    <citation type="submission" date="2018-04" db="EMBL/GenBank/DDBJ databases">
        <title>Transcriptome of Schizaphis graminum biotype I.</title>
        <authorList>
            <person name="Scully E.D."/>
            <person name="Geib S.M."/>
            <person name="Palmer N.A."/>
            <person name="Koch K."/>
            <person name="Bradshaw J."/>
            <person name="Heng-Moss T."/>
            <person name="Sarath G."/>
        </authorList>
    </citation>
    <scope>NUCLEOTIDE SEQUENCE</scope>
</reference>
<protein>
    <submittedName>
        <fullName evidence="5">L-2-hydroxyglutarate dehydrogenase</fullName>
    </submittedName>
</protein>
<accession>A0A2S2N7C3</accession>
<keyword evidence="2" id="KW-0285">Flavoprotein</keyword>
<dbReference type="AlphaFoldDB" id="A0A2S2N7C3"/>
<dbReference type="PANTHER" id="PTHR43104">
    <property type="entry name" value="L-2-HYDROXYGLUTARATE DEHYDROGENASE, MITOCHONDRIAL"/>
    <property type="match status" value="1"/>
</dbReference>
<evidence type="ECO:0000256" key="1">
    <source>
        <dbReference type="ARBA" id="ARBA00001974"/>
    </source>
</evidence>
<evidence type="ECO:0000256" key="3">
    <source>
        <dbReference type="ARBA" id="ARBA00022827"/>
    </source>
</evidence>
<evidence type="ECO:0000256" key="2">
    <source>
        <dbReference type="ARBA" id="ARBA00022630"/>
    </source>
</evidence>
<evidence type="ECO:0000256" key="4">
    <source>
        <dbReference type="ARBA" id="ARBA00023002"/>
    </source>
</evidence>
<keyword evidence="3" id="KW-0274">FAD</keyword>
<organism evidence="5">
    <name type="scientific">Schizaphis graminum</name>
    <name type="common">Green bug aphid</name>
    <dbReference type="NCBI Taxonomy" id="13262"/>
    <lineage>
        <taxon>Eukaryota</taxon>
        <taxon>Metazoa</taxon>
        <taxon>Ecdysozoa</taxon>
        <taxon>Arthropoda</taxon>
        <taxon>Hexapoda</taxon>
        <taxon>Insecta</taxon>
        <taxon>Pterygota</taxon>
        <taxon>Neoptera</taxon>
        <taxon>Paraneoptera</taxon>
        <taxon>Hemiptera</taxon>
        <taxon>Sternorrhyncha</taxon>
        <taxon>Aphidomorpha</taxon>
        <taxon>Aphidoidea</taxon>
        <taxon>Aphididae</taxon>
        <taxon>Aphidini</taxon>
        <taxon>Schizaphis</taxon>
    </lineage>
</organism>
<dbReference type="PANTHER" id="PTHR43104:SF2">
    <property type="entry name" value="L-2-HYDROXYGLUTARATE DEHYDROGENASE, MITOCHONDRIAL"/>
    <property type="match status" value="1"/>
</dbReference>
<comment type="cofactor">
    <cofactor evidence="1">
        <name>FAD</name>
        <dbReference type="ChEBI" id="CHEBI:57692"/>
    </cofactor>
</comment>
<gene>
    <name evidence="5" type="ORF">g.160643</name>
</gene>
<proteinExistence type="predicted"/>
<dbReference type="EMBL" id="GGMR01000504">
    <property type="protein sequence ID" value="MBY13123.1"/>
    <property type="molecule type" value="Transcribed_RNA"/>
</dbReference>
<dbReference type="GO" id="GO:0047545">
    <property type="term" value="F:(S)-2-hydroxyglutarate dehydrogenase activity"/>
    <property type="evidence" value="ECO:0007669"/>
    <property type="project" value="TreeGrafter"/>
</dbReference>